<name>A0AAD7JE07_9AGAR</name>
<sequence>MTARMHHPRSSSNTPTALPMRVAAPCTSARGTNNCRVPQVHSCTLAARKAPPPLANTPLTSAAHSTYKTARSEQLIPPIAACVSVSGVPPWLQKRCDITGVRRPAPRRRVLASPRFVLQFPPPLPRIEKKGMKSRTGRGLIRERRNGEGGLAKGRKAFPALAAHHPPTSKRPHSPYTATLQAQVRARQTGIYIVRVQETTRAATLSRHSSYTRARPASRRRFAPTRAHSYDSALPRILHVGSHPNARLIEKVRNIQGLQTDDGDIVVF</sequence>
<dbReference type="AlphaFoldDB" id="A0AAD7JE07"/>
<gene>
    <name evidence="1" type="ORF">B0H16DRAFT_1719306</name>
</gene>
<comment type="caution">
    <text evidence="1">The sequence shown here is derived from an EMBL/GenBank/DDBJ whole genome shotgun (WGS) entry which is preliminary data.</text>
</comment>
<organism evidence="1 2">
    <name type="scientific">Mycena metata</name>
    <dbReference type="NCBI Taxonomy" id="1033252"/>
    <lineage>
        <taxon>Eukaryota</taxon>
        <taxon>Fungi</taxon>
        <taxon>Dikarya</taxon>
        <taxon>Basidiomycota</taxon>
        <taxon>Agaricomycotina</taxon>
        <taxon>Agaricomycetes</taxon>
        <taxon>Agaricomycetidae</taxon>
        <taxon>Agaricales</taxon>
        <taxon>Marasmiineae</taxon>
        <taxon>Mycenaceae</taxon>
        <taxon>Mycena</taxon>
    </lineage>
</organism>
<dbReference type="Proteomes" id="UP001215598">
    <property type="component" value="Unassembled WGS sequence"/>
</dbReference>
<reference evidence="1" key="1">
    <citation type="submission" date="2023-03" db="EMBL/GenBank/DDBJ databases">
        <title>Massive genome expansion in bonnet fungi (Mycena s.s.) driven by repeated elements and novel gene families across ecological guilds.</title>
        <authorList>
            <consortium name="Lawrence Berkeley National Laboratory"/>
            <person name="Harder C.B."/>
            <person name="Miyauchi S."/>
            <person name="Viragh M."/>
            <person name="Kuo A."/>
            <person name="Thoen E."/>
            <person name="Andreopoulos B."/>
            <person name="Lu D."/>
            <person name="Skrede I."/>
            <person name="Drula E."/>
            <person name="Henrissat B."/>
            <person name="Morin E."/>
            <person name="Kohler A."/>
            <person name="Barry K."/>
            <person name="LaButti K."/>
            <person name="Morin E."/>
            <person name="Salamov A."/>
            <person name="Lipzen A."/>
            <person name="Mereny Z."/>
            <person name="Hegedus B."/>
            <person name="Baldrian P."/>
            <person name="Stursova M."/>
            <person name="Weitz H."/>
            <person name="Taylor A."/>
            <person name="Grigoriev I.V."/>
            <person name="Nagy L.G."/>
            <person name="Martin F."/>
            <person name="Kauserud H."/>
        </authorList>
    </citation>
    <scope>NUCLEOTIDE SEQUENCE</scope>
    <source>
        <strain evidence="1">CBHHK182m</strain>
    </source>
</reference>
<dbReference type="EMBL" id="JARKIB010000034">
    <property type="protein sequence ID" value="KAJ7761668.1"/>
    <property type="molecule type" value="Genomic_DNA"/>
</dbReference>
<proteinExistence type="predicted"/>
<protein>
    <submittedName>
        <fullName evidence="1">Uncharacterized protein</fullName>
    </submittedName>
</protein>
<accession>A0AAD7JE07</accession>
<keyword evidence="2" id="KW-1185">Reference proteome</keyword>
<evidence type="ECO:0000313" key="1">
    <source>
        <dbReference type="EMBL" id="KAJ7761668.1"/>
    </source>
</evidence>
<evidence type="ECO:0000313" key="2">
    <source>
        <dbReference type="Proteomes" id="UP001215598"/>
    </source>
</evidence>